<comment type="caution">
    <text evidence="2">The sequence shown here is derived from an EMBL/GenBank/DDBJ whole genome shotgun (WGS) entry which is preliminary data.</text>
</comment>
<name>A0ABQ6MER0_9STRA</name>
<evidence type="ECO:0000256" key="1">
    <source>
        <dbReference type="SAM" id="SignalP"/>
    </source>
</evidence>
<gene>
    <name evidence="2" type="ORF">TeGR_g7979</name>
</gene>
<reference evidence="2 3" key="1">
    <citation type="journal article" date="2023" name="Commun. Biol.">
        <title>Genome analysis of Parmales, the sister group of diatoms, reveals the evolutionary specialization of diatoms from phago-mixotrophs to photoautotrophs.</title>
        <authorList>
            <person name="Ban H."/>
            <person name="Sato S."/>
            <person name="Yoshikawa S."/>
            <person name="Yamada K."/>
            <person name="Nakamura Y."/>
            <person name="Ichinomiya M."/>
            <person name="Sato N."/>
            <person name="Blanc-Mathieu R."/>
            <person name="Endo H."/>
            <person name="Kuwata A."/>
            <person name="Ogata H."/>
        </authorList>
    </citation>
    <scope>NUCLEOTIDE SEQUENCE [LARGE SCALE GENOMIC DNA]</scope>
</reference>
<proteinExistence type="predicted"/>
<protein>
    <submittedName>
        <fullName evidence="2">Uncharacterized protein</fullName>
    </submittedName>
</protein>
<organism evidence="2 3">
    <name type="scientific">Tetraparma gracilis</name>
    <dbReference type="NCBI Taxonomy" id="2962635"/>
    <lineage>
        <taxon>Eukaryota</taxon>
        <taxon>Sar</taxon>
        <taxon>Stramenopiles</taxon>
        <taxon>Ochrophyta</taxon>
        <taxon>Bolidophyceae</taxon>
        <taxon>Parmales</taxon>
        <taxon>Triparmaceae</taxon>
        <taxon>Tetraparma</taxon>
    </lineage>
</organism>
<keyword evidence="3" id="KW-1185">Reference proteome</keyword>
<evidence type="ECO:0000313" key="3">
    <source>
        <dbReference type="Proteomes" id="UP001165060"/>
    </source>
</evidence>
<accession>A0ABQ6MER0</accession>
<sequence>MQLLALFCLVAVLAVSQGFAPAPTFGRPTAGFELGLKKDAKMTKPFWQQKPEGVNIRKVEDSQIWIEDEASGKPQFTLRGIIEKAGQWGKYTPGAEGLSKLQKGKGNSGQ</sequence>
<dbReference type="EMBL" id="BRYB01004057">
    <property type="protein sequence ID" value="GMI24975.1"/>
    <property type="molecule type" value="Genomic_DNA"/>
</dbReference>
<feature type="signal peptide" evidence="1">
    <location>
        <begin position="1"/>
        <end position="18"/>
    </location>
</feature>
<dbReference type="Proteomes" id="UP001165060">
    <property type="component" value="Unassembled WGS sequence"/>
</dbReference>
<evidence type="ECO:0000313" key="2">
    <source>
        <dbReference type="EMBL" id="GMI24975.1"/>
    </source>
</evidence>
<feature type="chain" id="PRO_5046142178" evidence="1">
    <location>
        <begin position="19"/>
        <end position="110"/>
    </location>
</feature>
<keyword evidence="1" id="KW-0732">Signal</keyword>